<evidence type="ECO:0008006" key="11">
    <source>
        <dbReference type="Google" id="ProtNLM"/>
    </source>
</evidence>
<dbReference type="EMBL" id="JANCYW010000009">
    <property type="protein sequence ID" value="KAK4536785.1"/>
    <property type="molecule type" value="Genomic_DNA"/>
</dbReference>
<dbReference type="Proteomes" id="UP001301350">
    <property type="component" value="Unassembled WGS sequence"/>
</dbReference>
<dbReference type="Pfam" id="PF15613">
    <property type="entry name" value="WSD"/>
    <property type="match status" value="1"/>
</dbReference>
<gene>
    <name evidence="9" type="ORF">CDCA_CDCA09G2810</name>
</gene>
<feature type="compositionally biased region" description="Acidic residues" evidence="6">
    <location>
        <begin position="482"/>
        <end position="494"/>
    </location>
</feature>
<feature type="compositionally biased region" description="Low complexity" evidence="6">
    <location>
        <begin position="700"/>
        <end position="721"/>
    </location>
</feature>
<dbReference type="AlphaFoldDB" id="A0AAV9IXF4"/>
<evidence type="ECO:0000256" key="5">
    <source>
        <dbReference type="SAM" id="Coils"/>
    </source>
</evidence>
<protein>
    <recommendedName>
        <fullName evidence="11">DDT domain-containing protein</fullName>
    </recommendedName>
</protein>
<dbReference type="PROSITE" id="PS51136">
    <property type="entry name" value="WAC"/>
    <property type="match status" value="1"/>
</dbReference>
<feature type="region of interest" description="Disordered" evidence="6">
    <location>
        <begin position="242"/>
        <end position="321"/>
    </location>
</feature>
<dbReference type="GO" id="GO:0005634">
    <property type="term" value="C:nucleus"/>
    <property type="evidence" value="ECO:0007669"/>
    <property type="project" value="UniProtKB-SubCell"/>
</dbReference>
<dbReference type="InterPro" id="IPR053271">
    <property type="entry name" value="DDT_domain"/>
</dbReference>
<feature type="compositionally biased region" description="Acidic residues" evidence="6">
    <location>
        <begin position="626"/>
        <end position="644"/>
    </location>
</feature>
<evidence type="ECO:0000256" key="2">
    <source>
        <dbReference type="ARBA" id="ARBA00023054"/>
    </source>
</evidence>
<evidence type="ECO:0000256" key="1">
    <source>
        <dbReference type="ARBA" id="ARBA00004123"/>
    </source>
</evidence>
<keyword evidence="2 5" id="KW-0175">Coiled coil</keyword>
<dbReference type="PANTHER" id="PTHR15546">
    <property type="entry name" value="BROMODOMAIN ADJACENT TO ZINC FINGER DOMAIN, 2A"/>
    <property type="match status" value="1"/>
</dbReference>
<evidence type="ECO:0000313" key="9">
    <source>
        <dbReference type="EMBL" id="KAK4536785.1"/>
    </source>
</evidence>
<name>A0AAV9IXF4_CYACA</name>
<evidence type="ECO:0000259" key="8">
    <source>
        <dbReference type="PROSITE" id="PS51136"/>
    </source>
</evidence>
<dbReference type="InterPro" id="IPR028941">
    <property type="entry name" value="WHIM2_dom"/>
</dbReference>
<feature type="coiled-coil region" evidence="5">
    <location>
        <begin position="581"/>
        <end position="615"/>
    </location>
</feature>
<dbReference type="GO" id="GO:0000785">
    <property type="term" value="C:chromatin"/>
    <property type="evidence" value="ECO:0007669"/>
    <property type="project" value="UniProtKB-ARBA"/>
</dbReference>
<proteinExistence type="predicted"/>
<evidence type="ECO:0000256" key="3">
    <source>
        <dbReference type="ARBA" id="ARBA00023242"/>
    </source>
</evidence>
<comment type="subcellular location">
    <subcellularLocation>
        <location evidence="1 4">Nucleus</location>
    </subcellularLocation>
</comment>
<feature type="region of interest" description="Disordered" evidence="6">
    <location>
        <begin position="618"/>
        <end position="730"/>
    </location>
</feature>
<evidence type="ECO:0000259" key="7">
    <source>
        <dbReference type="PROSITE" id="PS50827"/>
    </source>
</evidence>
<evidence type="ECO:0000256" key="4">
    <source>
        <dbReference type="PROSITE-ProRule" id="PRU00475"/>
    </source>
</evidence>
<dbReference type="Pfam" id="PF02791">
    <property type="entry name" value="DDT"/>
    <property type="match status" value="1"/>
</dbReference>
<keyword evidence="10" id="KW-1185">Reference proteome</keyword>
<feature type="region of interest" description="Disordered" evidence="6">
    <location>
        <begin position="455"/>
        <end position="523"/>
    </location>
</feature>
<dbReference type="InterPro" id="IPR018501">
    <property type="entry name" value="DDT_dom"/>
</dbReference>
<dbReference type="SMART" id="SM00571">
    <property type="entry name" value="DDT"/>
    <property type="match status" value="1"/>
</dbReference>
<feature type="compositionally biased region" description="Basic and acidic residues" evidence="6">
    <location>
        <begin position="302"/>
        <end position="317"/>
    </location>
</feature>
<dbReference type="Pfam" id="PF10537">
    <property type="entry name" value="WAC_Acf1_DNA_bd"/>
    <property type="match status" value="1"/>
</dbReference>
<dbReference type="InterPro" id="IPR028942">
    <property type="entry name" value="WHIM1_dom"/>
</dbReference>
<reference evidence="9 10" key="1">
    <citation type="submission" date="2022-07" db="EMBL/GenBank/DDBJ databases">
        <title>Genome-wide signatures of adaptation to extreme environments.</title>
        <authorList>
            <person name="Cho C.H."/>
            <person name="Yoon H.S."/>
        </authorList>
    </citation>
    <scope>NUCLEOTIDE SEQUENCE [LARGE SCALE GENOMIC DNA]</scope>
    <source>
        <strain evidence="9 10">DBV 063 E5</strain>
    </source>
</reference>
<feature type="domain" description="DDT" evidence="7">
    <location>
        <begin position="328"/>
        <end position="390"/>
    </location>
</feature>
<dbReference type="PANTHER" id="PTHR15546:SF2">
    <property type="entry name" value="DDT DOMAIN-CONTAINING PROTEIN DDB_G0282237"/>
    <property type="match status" value="1"/>
</dbReference>
<evidence type="ECO:0000256" key="6">
    <source>
        <dbReference type="SAM" id="MobiDB-lite"/>
    </source>
</evidence>
<feature type="compositionally biased region" description="Basic and acidic residues" evidence="6">
    <location>
        <begin position="272"/>
        <end position="295"/>
    </location>
</feature>
<dbReference type="Pfam" id="PF15612">
    <property type="entry name" value="WHIM1"/>
    <property type="match status" value="1"/>
</dbReference>
<accession>A0AAV9IXF4</accession>
<evidence type="ECO:0000313" key="10">
    <source>
        <dbReference type="Proteomes" id="UP001301350"/>
    </source>
</evidence>
<comment type="caution">
    <text evidence="9">The sequence shown here is derived from an EMBL/GenBank/DDBJ whole genome shotgun (WGS) entry which is preliminary data.</text>
</comment>
<organism evidence="9 10">
    <name type="scientific">Cyanidium caldarium</name>
    <name type="common">Red alga</name>
    <dbReference type="NCBI Taxonomy" id="2771"/>
    <lineage>
        <taxon>Eukaryota</taxon>
        <taxon>Rhodophyta</taxon>
        <taxon>Bangiophyceae</taxon>
        <taxon>Cyanidiales</taxon>
        <taxon>Cyanidiaceae</taxon>
        <taxon>Cyanidium</taxon>
    </lineage>
</organism>
<sequence length="915" mass="103687">MPLLFRSEFQPQLPPRDISPDDEVFYHPDTGEVFTAYADYLDRAWSYRRRLWSCGMTGRQGLTFREALESERWAAERLEQQFRSEVYLEPLCRLAHHFPARLDDLVDAIAELFRRAFMPGEAYVDGERELGMVRRVWIASDDDDAAAEAPAPLAQLRLGPDLAQAIAAKRVDFRLFRYELEDRRILPPPDALLSRKTFPVAKTILRQKVREVTVREAWQGAPFSVHDAALVAQYNLPQLLPNEEMRRAQQQRLEKKRRREQREEEAAVQETPEERAERKRQEALEKRRRAREAAEQARLARLPKEDTEVDHSDDPPRPEPCTDFVVDRVSFGDLLMIWNFLTQFGRQALHLSPFSLDDFEGALAYPSGHSPLIDAVFASLLRLVLNSGGDTSCSRDLRDFLAASRKSGRVSKFRRIAAPDTWVQVLIGVLRRMRLPRRARQLFLEVAAERLVTDAAGNNGSGGEEASIGRSQPTRSGAAATGEEEEEEEQDEEDHSLNGREAENDDLNDDEYDEQQQQFFSEPRSPLLAPAVIEAVLTMWRHGYAAVPLSGRLVMLRALCDEALGTERVRQVLDETLEMRMQVARATREELLQQRREIKEQIADAEAACEAFRVEHGMVPEATGAGDEDEGSSESGDDDDDDDGGGGGGGEEAGAASDVDEEAEASGAPSDDGRGVAGTEGDSESASYSLAASDEEADDTSASTSKGRRGGALANGHAALATPDAKRQVRQSRREALAAERERRAQEQLAVQIEREYARLRGRIDTLQHQLRKERDTYDEQMKNALAEYSVRTGAMGLDRDHNRYWFFHGEGRLFIEQQPSDTDKPTWSYYATKADLDAFLLHLNDKGKREHALKRRLLRSYNWIVSAMRKHAQLRQALRAWEHTRSARTRQAPHLRLAWFRYENKLAPETKSDR</sequence>
<dbReference type="PROSITE" id="PS50827">
    <property type="entry name" value="DDT"/>
    <property type="match status" value="1"/>
</dbReference>
<feature type="domain" description="WAC" evidence="8">
    <location>
        <begin position="22"/>
        <end position="129"/>
    </location>
</feature>
<feature type="compositionally biased region" description="Acidic residues" evidence="6">
    <location>
        <begin position="503"/>
        <end position="514"/>
    </location>
</feature>
<keyword evidence="3 4" id="KW-0539">Nucleus</keyword>
<dbReference type="InterPro" id="IPR013136">
    <property type="entry name" value="WSTF_Acf1_Cbp146"/>
</dbReference>